<evidence type="ECO:0000313" key="1">
    <source>
        <dbReference type="EMBL" id="RRS00414.1"/>
    </source>
</evidence>
<dbReference type="InterPro" id="IPR012349">
    <property type="entry name" value="Split_barrel_FMN-bd"/>
</dbReference>
<sequence>MRPTPAEVARTLVRGRLPGALRFEDGLAVTGVQHAADRLGRPLLLVPAGEELATRLRGRETPRVALAVDDVPPRFGAPSLGRVRVVGDLHPVPEAEISDAVLEYAESVADPDLFDVGDGIALHRLVPARVTLNRGGVIDSIDLDAYAAAEPDPLQECEEDLLADLAHHHLPQLADYLSRLLGEAAAFADGPPQAMRLDRYGLVVDLGEHSAAHGRSRWVRLEFARAVTGQHDLAHLMHPILCARRCGGRE</sequence>
<dbReference type="OrthoDB" id="5187098at2"/>
<dbReference type="SUPFAM" id="SSF50475">
    <property type="entry name" value="FMN-binding split barrel"/>
    <property type="match status" value="1"/>
</dbReference>
<dbReference type="InterPro" id="IPR037119">
    <property type="entry name" value="Haem_oxidase_HugZ-like_sf"/>
</dbReference>
<dbReference type="EMBL" id="RSEB01000002">
    <property type="protein sequence ID" value="RRS00414.1"/>
    <property type="molecule type" value="Genomic_DNA"/>
</dbReference>
<gene>
    <name evidence="1" type="ORF">EIW28_07550</name>
</gene>
<protein>
    <submittedName>
        <fullName evidence="1">DUF2470 domain-containing protein</fullName>
    </submittedName>
</protein>
<evidence type="ECO:0000313" key="2">
    <source>
        <dbReference type="Proteomes" id="UP000277256"/>
    </source>
</evidence>
<reference evidence="1 2" key="1">
    <citation type="submission" date="2018-12" db="EMBL/GenBank/DDBJ databases">
        <title>Glycomyces sp. YIM 121974 draft genome.</title>
        <authorList>
            <person name="Li Q."/>
        </authorList>
    </citation>
    <scope>NUCLEOTIDE SEQUENCE [LARGE SCALE GENOMIC DNA]</scope>
    <source>
        <strain evidence="1 2">YIM 121974</strain>
    </source>
</reference>
<proteinExistence type="predicted"/>
<name>A0A426V0M9_9ACTN</name>
<dbReference type="Proteomes" id="UP000277256">
    <property type="component" value="Unassembled WGS sequence"/>
</dbReference>
<dbReference type="Gene3D" id="3.20.180.10">
    <property type="entry name" value="PNP-oxidase-like"/>
    <property type="match status" value="1"/>
</dbReference>
<dbReference type="Gene3D" id="2.30.110.10">
    <property type="entry name" value="Electron Transport, Fmn-binding Protein, Chain A"/>
    <property type="match status" value="1"/>
</dbReference>
<accession>A0A426V0M9</accession>
<keyword evidence="2" id="KW-1185">Reference proteome</keyword>
<comment type="caution">
    <text evidence="1">The sequence shown here is derived from an EMBL/GenBank/DDBJ whole genome shotgun (WGS) entry which is preliminary data.</text>
</comment>
<dbReference type="AlphaFoldDB" id="A0A426V0M9"/>
<organism evidence="1 2">
    <name type="scientific">Glycomyces terrestris</name>
    <dbReference type="NCBI Taxonomy" id="2493553"/>
    <lineage>
        <taxon>Bacteria</taxon>
        <taxon>Bacillati</taxon>
        <taxon>Actinomycetota</taxon>
        <taxon>Actinomycetes</taxon>
        <taxon>Glycomycetales</taxon>
        <taxon>Glycomycetaceae</taxon>
        <taxon>Glycomyces</taxon>
    </lineage>
</organism>
<dbReference type="RefSeq" id="WP_125247093.1">
    <property type="nucleotide sequence ID" value="NZ_RSEB01000002.1"/>
</dbReference>